<dbReference type="PROSITE" id="PS00139">
    <property type="entry name" value="THIOL_PROTEASE_CYS"/>
    <property type="match status" value="1"/>
</dbReference>
<dbReference type="GO" id="GO:0004177">
    <property type="term" value="F:aminopeptidase activity"/>
    <property type="evidence" value="ECO:0007669"/>
    <property type="project" value="UniProtKB-KW"/>
</dbReference>
<reference evidence="7" key="1">
    <citation type="journal article" date="2019" name="Int. J. Syst. Evol. Microbiol.">
        <title>The Global Catalogue of Microorganisms (GCM) 10K type strain sequencing project: providing services to taxonomists for standard genome sequencing and annotation.</title>
        <authorList>
            <consortium name="The Broad Institute Genomics Platform"/>
            <consortium name="The Broad Institute Genome Sequencing Center for Infectious Disease"/>
            <person name="Wu L."/>
            <person name="Ma J."/>
        </authorList>
    </citation>
    <scope>NUCLEOTIDE SEQUENCE [LARGE SCALE GENOMIC DNA]</scope>
    <source>
        <strain evidence="7">NBRC 108728</strain>
    </source>
</reference>
<evidence type="ECO:0000256" key="4">
    <source>
        <dbReference type="PIRNR" id="PIRNR005700"/>
    </source>
</evidence>
<dbReference type="Pfam" id="PF03051">
    <property type="entry name" value="Peptidase_C1_2"/>
    <property type="match status" value="1"/>
</dbReference>
<dbReference type="SUPFAM" id="SSF54001">
    <property type="entry name" value="Cysteine proteinases"/>
    <property type="match status" value="1"/>
</dbReference>
<dbReference type="InterPro" id="IPR025660">
    <property type="entry name" value="Pept_his_AS"/>
</dbReference>
<keyword evidence="2 4" id="KW-0378">Hydrolase</keyword>
<dbReference type="PANTHER" id="PTHR10363:SF2">
    <property type="entry name" value="BLEOMYCIN HYDROLASE"/>
    <property type="match status" value="1"/>
</dbReference>
<feature type="compositionally biased region" description="Low complexity" evidence="5">
    <location>
        <begin position="1"/>
        <end position="18"/>
    </location>
</feature>
<evidence type="ECO:0000313" key="7">
    <source>
        <dbReference type="Proteomes" id="UP001321486"/>
    </source>
</evidence>
<gene>
    <name evidence="6" type="ORF">GCM10025867_18510</name>
</gene>
<sequence>MSITEATPATGSTSATGPKPDAARASADVLTAETLDEFRSDFLADANAVRMQNAVTRTTLDDIALRRDRFVGIPSTVSHRLDDWKVTNQMKSGRCWLFAALNLLRVGTKKELGLKDFEFSQNYAMYWDKLERANFWLGDILDTSQDEAGSRLLTFLLSEPLGDGGQWDMAVSIFEKHGVVPQEAMPETESSSNTAKLNTQLRVHLRKSALSLRGLAADGADEATLEEAKRSALQGVHRILTVHLGTPPTSFEWQWTDDAKTFHRDGVTTPQEFFDRYVTLDLQDYVCLVDDPRRDHPKGEALTVAGLGNVRGGSEVRYVNAPIQTMKELAAASIRNGEPVWFGCDVGKQVLRKEGRWAADLFDYDGVYGLDLGMTKEERVLSGDSAMTHAMLLTGVDLDDGEARRWRVENSWGDANGDQGFYTMDDSWFAEYVFEVVVKKSALPESLRAALTSEPRILPAWDPMGALA</sequence>
<proteinExistence type="inferred from homology"/>
<keyword evidence="1 4" id="KW-0645">Protease</keyword>
<dbReference type="RefSeq" id="WP_286346368.1">
    <property type="nucleotide sequence ID" value="NZ_AP027732.1"/>
</dbReference>
<protein>
    <recommendedName>
        <fullName evidence="4">Aminopeptidase</fullName>
    </recommendedName>
</protein>
<dbReference type="Proteomes" id="UP001321486">
    <property type="component" value="Chromosome"/>
</dbReference>
<evidence type="ECO:0000256" key="1">
    <source>
        <dbReference type="ARBA" id="ARBA00022670"/>
    </source>
</evidence>
<dbReference type="PIRSF" id="PIRSF005700">
    <property type="entry name" value="PepC"/>
    <property type="match status" value="1"/>
</dbReference>
<feature type="region of interest" description="Disordered" evidence="5">
    <location>
        <begin position="1"/>
        <end position="26"/>
    </location>
</feature>
<dbReference type="InterPro" id="IPR000169">
    <property type="entry name" value="Pept_cys_AS"/>
</dbReference>
<dbReference type="PROSITE" id="PS00639">
    <property type="entry name" value="THIOL_PROTEASE_HIS"/>
    <property type="match status" value="1"/>
</dbReference>
<dbReference type="PANTHER" id="PTHR10363">
    <property type="entry name" value="BLEOMYCIN HYDROLASE"/>
    <property type="match status" value="1"/>
</dbReference>
<comment type="similarity">
    <text evidence="4">Belongs to the peptidase C1 family.</text>
</comment>
<dbReference type="CDD" id="cd00585">
    <property type="entry name" value="Peptidase_C1B"/>
    <property type="match status" value="1"/>
</dbReference>
<dbReference type="EMBL" id="AP027732">
    <property type="protein sequence ID" value="BDZ49610.1"/>
    <property type="molecule type" value="Genomic_DNA"/>
</dbReference>
<evidence type="ECO:0000313" key="6">
    <source>
        <dbReference type="EMBL" id="BDZ49610.1"/>
    </source>
</evidence>
<evidence type="ECO:0000256" key="3">
    <source>
        <dbReference type="ARBA" id="ARBA00022807"/>
    </source>
</evidence>
<accession>A0ABM8GMF8</accession>
<evidence type="ECO:0000256" key="5">
    <source>
        <dbReference type="SAM" id="MobiDB-lite"/>
    </source>
</evidence>
<organism evidence="6 7">
    <name type="scientific">Frondihabitans sucicola</name>
    <dbReference type="NCBI Taxonomy" id="1268041"/>
    <lineage>
        <taxon>Bacteria</taxon>
        <taxon>Bacillati</taxon>
        <taxon>Actinomycetota</taxon>
        <taxon>Actinomycetes</taxon>
        <taxon>Micrococcales</taxon>
        <taxon>Microbacteriaceae</taxon>
        <taxon>Frondihabitans</taxon>
    </lineage>
</organism>
<keyword evidence="4 6" id="KW-0031">Aminopeptidase</keyword>
<evidence type="ECO:0000256" key="2">
    <source>
        <dbReference type="ARBA" id="ARBA00022801"/>
    </source>
</evidence>
<dbReference type="InterPro" id="IPR038765">
    <property type="entry name" value="Papain-like_cys_pep_sf"/>
</dbReference>
<name>A0ABM8GMF8_9MICO</name>
<dbReference type="InterPro" id="IPR004134">
    <property type="entry name" value="Peptidase_C1B"/>
</dbReference>
<dbReference type="Gene3D" id="3.90.70.10">
    <property type="entry name" value="Cysteine proteinases"/>
    <property type="match status" value="1"/>
</dbReference>
<keyword evidence="3 4" id="KW-0788">Thiol protease</keyword>
<keyword evidence="7" id="KW-1185">Reference proteome</keyword>